<evidence type="ECO:0000313" key="8">
    <source>
        <dbReference type="EMBL" id="RAW58136.1"/>
    </source>
</evidence>
<dbReference type="Pfam" id="PF04055">
    <property type="entry name" value="Radical_SAM"/>
    <property type="match status" value="1"/>
</dbReference>
<dbReference type="SFLD" id="SFLDG01067">
    <property type="entry name" value="SPASM/twitch_domain_containing"/>
    <property type="match status" value="1"/>
</dbReference>
<keyword evidence="5" id="KW-0408">Iron</keyword>
<accession>A0A329UAP8</accession>
<dbReference type="GO" id="GO:0051539">
    <property type="term" value="F:4 iron, 4 sulfur cluster binding"/>
    <property type="evidence" value="ECO:0007669"/>
    <property type="project" value="UniProtKB-KW"/>
</dbReference>
<evidence type="ECO:0000256" key="4">
    <source>
        <dbReference type="ARBA" id="ARBA00022723"/>
    </source>
</evidence>
<organism evidence="8 9">
    <name type="scientific">Faecalibacterium prausnitzii</name>
    <dbReference type="NCBI Taxonomy" id="853"/>
    <lineage>
        <taxon>Bacteria</taxon>
        <taxon>Bacillati</taxon>
        <taxon>Bacillota</taxon>
        <taxon>Clostridia</taxon>
        <taxon>Eubacteriales</taxon>
        <taxon>Oscillospiraceae</taxon>
        <taxon>Faecalibacterium</taxon>
    </lineage>
</organism>
<reference evidence="8 9" key="1">
    <citation type="submission" date="2018-02" db="EMBL/GenBank/DDBJ databases">
        <title>Complete genome sequencing of Faecalibacterium prausnitzii strains isolated from the human gut.</title>
        <authorList>
            <person name="Fitzgerald B.C."/>
            <person name="Shkoporov A.N."/>
            <person name="Ross P.R."/>
            <person name="Hill C."/>
        </authorList>
    </citation>
    <scope>NUCLEOTIDE SEQUENCE [LARGE SCALE GENOMIC DNA]</scope>
    <source>
        <strain evidence="8 9">APC923/61-1</strain>
    </source>
</reference>
<evidence type="ECO:0000256" key="3">
    <source>
        <dbReference type="ARBA" id="ARBA00022691"/>
    </source>
</evidence>
<dbReference type="CDD" id="cd01335">
    <property type="entry name" value="Radical_SAM"/>
    <property type="match status" value="1"/>
</dbReference>
<evidence type="ECO:0000313" key="9">
    <source>
        <dbReference type="Proteomes" id="UP000250583"/>
    </source>
</evidence>
<dbReference type="EMBL" id="PRLE01000005">
    <property type="protein sequence ID" value="RAW58136.1"/>
    <property type="molecule type" value="Genomic_DNA"/>
</dbReference>
<dbReference type="UniPathway" id="UPA00782"/>
<gene>
    <name evidence="8" type="ORF">C4N22_09285</name>
</gene>
<keyword evidence="6" id="KW-0411">Iron-sulfur</keyword>
<dbReference type="InterPro" id="IPR007197">
    <property type="entry name" value="rSAM"/>
</dbReference>
<dbReference type="InterPro" id="IPR013785">
    <property type="entry name" value="Aldolase_TIM"/>
</dbReference>
<evidence type="ECO:0000256" key="2">
    <source>
        <dbReference type="ARBA" id="ARBA00022485"/>
    </source>
</evidence>
<evidence type="ECO:0000256" key="6">
    <source>
        <dbReference type="ARBA" id="ARBA00023014"/>
    </source>
</evidence>
<protein>
    <recommendedName>
        <fullName evidence="7">Radical SAM core domain-containing protein</fullName>
    </recommendedName>
</protein>
<name>A0A329UAP8_9FIRM</name>
<dbReference type="PROSITE" id="PS51918">
    <property type="entry name" value="RADICAL_SAM"/>
    <property type="match status" value="1"/>
</dbReference>
<comment type="cofactor">
    <cofactor evidence="1">
        <name>[4Fe-4S] cluster</name>
        <dbReference type="ChEBI" id="CHEBI:49883"/>
    </cofactor>
</comment>
<evidence type="ECO:0000256" key="5">
    <source>
        <dbReference type="ARBA" id="ARBA00023004"/>
    </source>
</evidence>
<proteinExistence type="predicted"/>
<dbReference type="SUPFAM" id="SSF102114">
    <property type="entry name" value="Radical SAM enzymes"/>
    <property type="match status" value="1"/>
</dbReference>
<sequence>MYTVPSYVTYRTEEDAIYITSELYRNTVRLTDHGLQKEFINLTRCGGCAELNTPLTRHLHEQELLVTEEELDHALHQVRSLLDNIFMVTLMPTEGCNFRCPYCYEDHHAVSMTRDTLDRIEEYITAQAPRYKQVILAWFGGEPTLCKDTVLEVSNIVQNLQKQYGFHYAANMTTNGYLLNDKLFRQFYQAGITSYQITIDGWNHDKTRPHVSGKGTLQTIINNLASLSKLPPAEYSFHITLRHNILADDEDYSWYDYLYRLFGHDKRFAVLVRAVGDWGGEGVHSLSILHQDTKDVLVAKHVAYLDKIGMSCHNHRNGALAQVCYASYPHSMVFRANGKIGKCTVALDHPQNQLGWVDPEKGIVIDPEVNCRWSFSDLKPECRSCRNVLRCMNMQCKKSEIIDGKTVCLYRKSECV</sequence>
<keyword evidence="4" id="KW-0479">Metal-binding</keyword>
<dbReference type="PANTHER" id="PTHR43787">
    <property type="entry name" value="FEMO COFACTOR BIOSYNTHESIS PROTEIN NIFB-RELATED"/>
    <property type="match status" value="1"/>
</dbReference>
<evidence type="ECO:0000256" key="1">
    <source>
        <dbReference type="ARBA" id="ARBA00001966"/>
    </source>
</evidence>
<dbReference type="InterPro" id="IPR058240">
    <property type="entry name" value="rSAM_sf"/>
</dbReference>
<dbReference type="PANTHER" id="PTHR43787:SF3">
    <property type="entry name" value="ARYLSULFATASE REGULATORY PROTEIN"/>
    <property type="match status" value="1"/>
</dbReference>
<dbReference type="Proteomes" id="UP000250583">
    <property type="component" value="Unassembled WGS sequence"/>
</dbReference>
<feature type="domain" description="Radical SAM core" evidence="7">
    <location>
        <begin position="82"/>
        <end position="316"/>
    </location>
</feature>
<dbReference type="RefSeq" id="WP_112148755.1">
    <property type="nucleotide sequence ID" value="NZ_PRLE01000005.1"/>
</dbReference>
<keyword evidence="2" id="KW-0004">4Fe-4S</keyword>
<dbReference type="SFLD" id="SFLDS00029">
    <property type="entry name" value="Radical_SAM"/>
    <property type="match status" value="1"/>
</dbReference>
<dbReference type="GO" id="GO:0003824">
    <property type="term" value="F:catalytic activity"/>
    <property type="evidence" value="ECO:0007669"/>
    <property type="project" value="InterPro"/>
</dbReference>
<comment type="caution">
    <text evidence="8">The sequence shown here is derived from an EMBL/GenBank/DDBJ whole genome shotgun (WGS) entry which is preliminary data.</text>
</comment>
<dbReference type="Gene3D" id="3.20.20.70">
    <property type="entry name" value="Aldolase class I"/>
    <property type="match status" value="1"/>
</dbReference>
<dbReference type="OrthoDB" id="9808591at2"/>
<dbReference type="AlphaFoldDB" id="A0A329UAP8"/>
<evidence type="ECO:0000259" key="7">
    <source>
        <dbReference type="PROSITE" id="PS51918"/>
    </source>
</evidence>
<dbReference type="GO" id="GO:0046872">
    <property type="term" value="F:metal ion binding"/>
    <property type="evidence" value="ECO:0007669"/>
    <property type="project" value="UniProtKB-KW"/>
</dbReference>
<keyword evidence="3" id="KW-0949">S-adenosyl-L-methionine</keyword>